<dbReference type="AlphaFoldDB" id="A0A6V7M2P7"/>
<gene>
    <name evidence="1" type="ORF">BBRV_LOCUS119387</name>
</gene>
<organism evidence="1">
    <name type="scientific">Bracon brevicornis</name>
    <dbReference type="NCBI Taxonomy" id="1563983"/>
    <lineage>
        <taxon>Eukaryota</taxon>
        <taxon>Metazoa</taxon>
        <taxon>Ecdysozoa</taxon>
        <taxon>Arthropoda</taxon>
        <taxon>Hexapoda</taxon>
        <taxon>Insecta</taxon>
        <taxon>Pterygota</taxon>
        <taxon>Neoptera</taxon>
        <taxon>Endopterygota</taxon>
        <taxon>Hymenoptera</taxon>
        <taxon>Apocrita</taxon>
        <taxon>Ichneumonoidea</taxon>
        <taxon>Braconidae</taxon>
        <taxon>Braconinae</taxon>
        <taxon>Bracon</taxon>
    </lineage>
</organism>
<proteinExistence type="predicted"/>
<evidence type="ECO:0008006" key="2">
    <source>
        <dbReference type="Google" id="ProtNLM"/>
    </source>
</evidence>
<accession>A0A6V7M2P7</accession>
<evidence type="ECO:0000313" key="1">
    <source>
        <dbReference type="EMBL" id="CAD1581440.1"/>
    </source>
</evidence>
<sequence length="142" mass="15811">MLGQRQDIERVLKKFNMQDANPTSVPSDLNVKLVKSSDDQKEEFPYGKAIGSLLYAAIVSRPDIAYAVGAASRSIEKPGTEHVAAGTRIMKYSRATSDEGIVYDTDTELFSYTDADFAQMETRKSTIGFVFLLNVMVWESQE</sequence>
<reference evidence="1" key="1">
    <citation type="submission" date="2020-07" db="EMBL/GenBank/DDBJ databases">
        <authorList>
            <person name="Ferguson B K."/>
        </authorList>
    </citation>
    <scope>NUCLEOTIDE SEQUENCE</scope>
    <source>
        <strain evidence="1">L06</strain>
    </source>
</reference>
<protein>
    <recommendedName>
        <fullName evidence="2">Reverse transcriptase Ty1/copia-type domain-containing protein</fullName>
    </recommendedName>
</protein>
<dbReference type="PANTHER" id="PTHR11439">
    <property type="entry name" value="GAG-POL-RELATED RETROTRANSPOSON"/>
    <property type="match status" value="1"/>
</dbReference>
<dbReference type="EMBL" id="CADCXW020000347">
    <property type="protein sequence ID" value="CAD1581440.1"/>
    <property type="molecule type" value="Genomic_DNA"/>
</dbReference>
<name>A0A6V7M2P7_9HYME</name>